<dbReference type="InterPro" id="IPR016187">
    <property type="entry name" value="CTDL_fold"/>
</dbReference>
<dbReference type="PANTHER" id="PTHR23150:SF19">
    <property type="entry name" value="FORMYLGLYCINE-GENERATING ENZYME"/>
    <property type="match status" value="1"/>
</dbReference>
<dbReference type="Pfam" id="PF03781">
    <property type="entry name" value="FGE-sulfatase"/>
    <property type="match status" value="1"/>
</dbReference>
<dbReference type="InterPro" id="IPR042095">
    <property type="entry name" value="SUMF_sf"/>
</dbReference>
<dbReference type="EMBL" id="UINC01074534">
    <property type="protein sequence ID" value="SVC11819.1"/>
    <property type="molecule type" value="Genomic_DNA"/>
</dbReference>
<dbReference type="AlphaFoldDB" id="A0A382JJD8"/>
<name>A0A382JJD8_9ZZZZ</name>
<evidence type="ECO:0000259" key="1">
    <source>
        <dbReference type="Pfam" id="PF03781"/>
    </source>
</evidence>
<dbReference type="Gene3D" id="3.90.1580.10">
    <property type="entry name" value="paralog of FGE (formylglycine-generating enzyme)"/>
    <property type="match status" value="1"/>
</dbReference>
<reference evidence="2" key="1">
    <citation type="submission" date="2018-05" db="EMBL/GenBank/DDBJ databases">
        <authorList>
            <person name="Lanie J.A."/>
            <person name="Ng W.-L."/>
            <person name="Kazmierczak K.M."/>
            <person name="Andrzejewski T.M."/>
            <person name="Davidsen T.M."/>
            <person name="Wayne K.J."/>
            <person name="Tettelin H."/>
            <person name="Glass J.I."/>
            <person name="Rusch D."/>
            <person name="Podicherti R."/>
            <person name="Tsui H.-C.T."/>
            <person name="Winkler M.E."/>
        </authorList>
    </citation>
    <scope>NUCLEOTIDE SEQUENCE</scope>
</reference>
<accession>A0A382JJD8</accession>
<evidence type="ECO:0000313" key="2">
    <source>
        <dbReference type="EMBL" id="SVC11819.1"/>
    </source>
</evidence>
<organism evidence="2">
    <name type="scientific">marine metagenome</name>
    <dbReference type="NCBI Taxonomy" id="408172"/>
    <lineage>
        <taxon>unclassified sequences</taxon>
        <taxon>metagenomes</taxon>
        <taxon>ecological metagenomes</taxon>
    </lineage>
</organism>
<dbReference type="GO" id="GO:0120147">
    <property type="term" value="F:formylglycine-generating oxidase activity"/>
    <property type="evidence" value="ECO:0007669"/>
    <property type="project" value="TreeGrafter"/>
</dbReference>
<dbReference type="PANTHER" id="PTHR23150">
    <property type="entry name" value="SULFATASE MODIFYING FACTOR 1, 2"/>
    <property type="match status" value="1"/>
</dbReference>
<feature type="domain" description="Sulfatase-modifying factor enzyme-like" evidence="1">
    <location>
        <begin position="41"/>
        <end position="320"/>
    </location>
</feature>
<dbReference type="InterPro" id="IPR051043">
    <property type="entry name" value="Sulfatase_Mod_Factor_Kinase"/>
</dbReference>
<dbReference type="InterPro" id="IPR005532">
    <property type="entry name" value="SUMF_dom"/>
</dbReference>
<dbReference type="SUPFAM" id="SSF56436">
    <property type="entry name" value="C-type lectin-like"/>
    <property type="match status" value="1"/>
</dbReference>
<gene>
    <name evidence="2" type="ORF">METZ01_LOCUS264673</name>
</gene>
<sequence>MSNIPSEMIPCCAASRNSKLPIYTSKVGGTKKSQPEFINPENMATITGGTFQMGADYEFGFPGDGEGPIKEVRLDSFLIDITAVTNRNFADFVKETKYKTDAEKFGWSFVFYKFIAPRNARSVNQSPAGTPWWRKVDGASWKHPEGTGSNIKTRMHHPVVHISWNDATEFASHYGKRLPTEAEWEFAARGGEEQQLYPWGNELHPEGQHMCNIWQGEFPTINSEDDGFAGTAPAKNYPPNGYGLYNVVGNVWEWQQDWFSNSSNDIDAKYDPKGPDFGTSKTIKGGSYLCHESYCNRYRVAARSSNTPDSSTGNLGFRCVSDIKS</sequence>
<proteinExistence type="predicted"/>
<protein>
    <recommendedName>
        <fullName evidence="1">Sulfatase-modifying factor enzyme-like domain-containing protein</fullName>
    </recommendedName>
</protein>